<evidence type="ECO:0000256" key="2">
    <source>
        <dbReference type="SAM" id="MobiDB-lite"/>
    </source>
</evidence>
<feature type="coiled-coil region" evidence="1">
    <location>
        <begin position="386"/>
        <end position="427"/>
    </location>
</feature>
<feature type="coiled-coil region" evidence="1">
    <location>
        <begin position="477"/>
        <end position="560"/>
    </location>
</feature>
<protein>
    <recommendedName>
        <fullName evidence="4">SGNH hydrolase-type esterase domain-containing protein</fullName>
    </recommendedName>
</protein>
<dbReference type="InParanoid" id="C3ZLM8"/>
<organism>
    <name type="scientific">Branchiostoma floridae</name>
    <name type="common">Florida lancelet</name>
    <name type="synonym">Amphioxus</name>
    <dbReference type="NCBI Taxonomy" id="7739"/>
    <lineage>
        <taxon>Eukaryota</taxon>
        <taxon>Metazoa</taxon>
        <taxon>Chordata</taxon>
        <taxon>Cephalochordata</taxon>
        <taxon>Leptocardii</taxon>
        <taxon>Amphioxiformes</taxon>
        <taxon>Branchiostomatidae</taxon>
        <taxon>Branchiostoma</taxon>
    </lineage>
</organism>
<dbReference type="PANTHER" id="PTHR34262:SF1">
    <property type="entry name" value="TRANSMEMBRANE PROTEIN 220"/>
    <property type="match status" value="1"/>
</dbReference>
<dbReference type="SUPFAM" id="SSF57997">
    <property type="entry name" value="Tropomyosin"/>
    <property type="match status" value="1"/>
</dbReference>
<feature type="compositionally biased region" description="Basic and acidic residues" evidence="2">
    <location>
        <begin position="1092"/>
        <end position="1103"/>
    </location>
</feature>
<feature type="region of interest" description="Disordered" evidence="2">
    <location>
        <begin position="41"/>
        <end position="62"/>
    </location>
</feature>
<dbReference type="STRING" id="7739.C3ZLM8"/>
<keyword evidence="1" id="KW-0175">Coiled coil</keyword>
<evidence type="ECO:0000313" key="3">
    <source>
        <dbReference type="EMBL" id="EEN46501.1"/>
    </source>
</evidence>
<feature type="compositionally biased region" description="Polar residues" evidence="2">
    <location>
        <begin position="252"/>
        <end position="272"/>
    </location>
</feature>
<proteinExistence type="predicted"/>
<evidence type="ECO:0000256" key="1">
    <source>
        <dbReference type="SAM" id="Coils"/>
    </source>
</evidence>
<dbReference type="PANTHER" id="PTHR34262">
    <property type="entry name" value="TRANSMEMBRANE PROTEIN 220"/>
    <property type="match status" value="1"/>
</dbReference>
<gene>
    <name evidence="3" type="ORF">BRAFLDRAFT_124497</name>
</gene>
<feature type="coiled-coil region" evidence="1">
    <location>
        <begin position="852"/>
        <end position="900"/>
    </location>
</feature>
<accession>C3ZLM8</accession>
<feature type="compositionally biased region" description="Basic residues" evidence="2">
    <location>
        <begin position="337"/>
        <end position="353"/>
    </location>
</feature>
<dbReference type="SUPFAM" id="SSF52266">
    <property type="entry name" value="SGNH hydrolase"/>
    <property type="match status" value="1"/>
</dbReference>
<dbReference type="Gene3D" id="1.10.287.1490">
    <property type="match status" value="1"/>
</dbReference>
<feature type="region of interest" description="Disordered" evidence="2">
    <location>
        <begin position="252"/>
        <end position="275"/>
    </location>
</feature>
<feature type="region of interest" description="Disordered" evidence="2">
    <location>
        <begin position="325"/>
        <end position="371"/>
    </location>
</feature>
<sequence length="1384" mass="156039">MRTTDVDTMRPLIDGTWRYLNKLPTWICAPYDEDEELAAEAATGTGRRSRARSWSRGVSGKQNKSKWPRFCSNTSMPFIAVYGDSQLRPLVEGCVAPKGRFLFGFNSTPGGTLRHVRLEMQDNHPPREPAMVVLVAGTNNLHGPTTTEVDMEEFVHLVRSTKAQFPTSKIAVVGVLPRLDRDTSVYNNLFKDACDREEVSFLDYTEKFPTRQRRLWSRHDSLHLSEDAGLPRLMQLMERSCANLLGEGTGMSYATPSSRKSTADRWNTQQPGQPAELTRAELTRAELTRAGLTRAELTRDGHAYVPHARHAGLYKAQLWTKKGGSAKPASCSSCMQHQRRHKAKKSKPKRKQRTTSGNGQQMERKQPLQKNIAPTQTILRALQKGLQALQKGLQALQKGLQALQKGLQALQKGLQALQKGLQALQKGLQAPQKGPQALQMRLQALQKGLQALQKGPQALQKGLQAPQKGPQALQMKLQALQMRLQALQMRLQALQKGLQALQKGLQTLQKGPQALQKGPQALQMRLQALQKGLQALQKGLQALQKGLQALQKGLQALQKMAQPAEGETSGSCKVLTAIRAANIRSGRESLEHRIEDEIIHMPLRKHCPTCCDSTHRTLHTYSIVQDSQHMPEFLLVNHCGFKDQAIMVQEKITLLGTEYTLVGAVRSTGGVHTPGHFAAKVKFDGMFYDYNDLNESTIKARTLSGLLTGRERDSFVTRPEEDSINMYAFLKSSEVNGSHFVMRRTPSNRDMIQIDIDVYQPEDTCKMYTVPGVSVEKESMLSELRHVLEKNSNFLGNRFTFAYLMEGTLFPVMKSMEDSRNIEFIMKHDISGCNRLPLQLTKRTNQSPCDDEKEHKKACKDIEAQIKNSKRTNQSPCDDKKEHKKACKDIEAQIKNTATNMNVTIEDECSDEWIDIDIDVYRDSFAVKLLELYRAGYRYEHCKVKSKDKELEECRKHCRLVAEATRQVSLDNMKLNNIKMEENEDEISKIEERVTSAFKYLAKKQQAAIEKIGPHLANIRREERTEREELKSLNEYETEKRILDDIVNRVRERFPTCEEDRNVALLSIGGSEEDFEQVVCRDDDMGVGNSHSDSDSEASAHESDTDEEYDVHAELTSIVPFPNMGRGWYFDIGRSALSNRSRTKQKLETQVQEYEFKDTVTNMANPVEVKVSKIVSGSLEGNVKELEEKLTQHFTNSKARTEIEIAIEVGKYLLKECPLLSSEKCRAIYAKKDSRSVEEDHVDSESHSDSEDAVADKRKKKTAELYKALSKRLNLMLIYFREKSPVQVLAGAHLLLCVAAAGKLLSDMTSLQLAHLLNSEEGREFGGLLLVIAWLLITTQRPSTGGWSPWLAAMLSVVPMVLWGYYHFYSGLVPLQPQHCQGAI</sequence>
<feature type="coiled-coil region" evidence="1">
    <location>
        <begin position="973"/>
        <end position="1053"/>
    </location>
</feature>
<evidence type="ECO:0008006" key="4">
    <source>
        <dbReference type="Google" id="ProtNLM"/>
    </source>
</evidence>
<dbReference type="GO" id="GO:0003847">
    <property type="term" value="F:1-alkyl-2-acetylglycerophosphocholine esterase activity"/>
    <property type="evidence" value="ECO:0007669"/>
    <property type="project" value="UniProtKB-EC"/>
</dbReference>
<name>C3ZLM8_BRAFL</name>
<reference evidence="3" key="1">
    <citation type="journal article" date="2008" name="Nature">
        <title>The amphioxus genome and the evolution of the chordate karyotype.</title>
        <authorList>
            <consortium name="US DOE Joint Genome Institute (JGI-PGF)"/>
            <person name="Putnam N.H."/>
            <person name="Butts T."/>
            <person name="Ferrier D.E.K."/>
            <person name="Furlong R.F."/>
            <person name="Hellsten U."/>
            <person name="Kawashima T."/>
            <person name="Robinson-Rechavi M."/>
            <person name="Shoguchi E."/>
            <person name="Terry A."/>
            <person name="Yu J.-K."/>
            <person name="Benito-Gutierrez E.L."/>
            <person name="Dubchak I."/>
            <person name="Garcia-Fernandez J."/>
            <person name="Gibson-Brown J.J."/>
            <person name="Grigoriev I.V."/>
            <person name="Horton A.C."/>
            <person name="de Jong P.J."/>
            <person name="Jurka J."/>
            <person name="Kapitonov V.V."/>
            <person name="Kohara Y."/>
            <person name="Kuroki Y."/>
            <person name="Lindquist E."/>
            <person name="Lucas S."/>
            <person name="Osoegawa K."/>
            <person name="Pennacchio L.A."/>
            <person name="Salamov A.A."/>
            <person name="Satou Y."/>
            <person name="Sauka-Spengler T."/>
            <person name="Schmutz J."/>
            <person name="Shin-I T."/>
            <person name="Toyoda A."/>
            <person name="Bronner-Fraser M."/>
            <person name="Fujiyama A."/>
            <person name="Holland L.Z."/>
            <person name="Holland P.W.H."/>
            <person name="Satoh N."/>
            <person name="Rokhsar D.S."/>
        </authorList>
    </citation>
    <scope>NUCLEOTIDE SEQUENCE [LARGE SCALE GENOMIC DNA]</scope>
    <source>
        <strain evidence="3">S238N-H82</strain>
        <tissue evidence="3">Testes</tissue>
    </source>
</reference>
<dbReference type="Gene3D" id="3.40.50.1110">
    <property type="entry name" value="SGNH hydrolase"/>
    <property type="match status" value="1"/>
</dbReference>
<dbReference type="EMBL" id="GG666642">
    <property type="protein sequence ID" value="EEN46501.1"/>
    <property type="molecule type" value="Genomic_DNA"/>
</dbReference>
<feature type="region of interest" description="Disordered" evidence="2">
    <location>
        <begin position="1083"/>
        <end position="1109"/>
    </location>
</feature>
<dbReference type="InterPro" id="IPR036514">
    <property type="entry name" value="SGNH_hydro_sf"/>
</dbReference>